<sequence length="326" mass="35831">MAFAAPALAQSQPVSPVGATRADASATPESATVDMRVEAVGDGAYFVQGQSAMGSAANQNFISNAAFVVADGGVLVIDALGSPPLAQRLLQEIRKVTPLPIRYVVVTHYHADHIYGLQVFKQEGAQIIAHASAREYIGSETARQRLAISREELFPWVDEHTRVIEPDRYVGEHGSEADVPLRIGRSEFLLRHVGPSHTLEDLVVWQPSTGVLFAGDLVFRGRVPFVGNADSRSWVAALDRMIALRPRMMLPGHGPVSRSPEADLRATRDYLAYLRQTMGEAARNLEPFDEAYARTDWSRFAGIPLFQAANRMNAYNIYLQMESESK</sequence>
<dbReference type="Proteomes" id="UP001057498">
    <property type="component" value="Chromosome"/>
</dbReference>
<protein>
    <submittedName>
        <fullName evidence="2">MBL fold metallo-hydrolase</fullName>
    </submittedName>
</protein>
<keyword evidence="3" id="KW-1185">Reference proteome</keyword>
<dbReference type="InterPro" id="IPR050855">
    <property type="entry name" value="NDM-1-like"/>
</dbReference>
<gene>
    <name evidence="2" type="primary">cphA1</name>
    <name evidence="2" type="ORF">CATMQ487_48600</name>
</gene>
<evidence type="ECO:0000259" key="1">
    <source>
        <dbReference type="SMART" id="SM00849"/>
    </source>
</evidence>
<reference evidence="2" key="1">
    <citation type="submission" date="2022-04" db="EMBL/GenBank/DDBJ databases">
        <title>Whole genome sequence of Sphaerotilus sp. FB-5.</title>
        <authorList>
            <person name="Takeda M."/>
            <person name="Narihara S."/>
            <person name="Akimoto M."/>
            <person name="Akimoto R."/>
            <person name="Nishiyashiki S."/>
            <person name="Murakami T."/>
        </authorList>
    </citation>
    <scope>NUCLEOTIDE SEQUENCE</scope>
    <source>
        <strain evidence="2">FB-5</strain>
    </source>
</reference>
<dbReference type="EMBL" id="AP025730">
    <property type="protein sequence ID" value="BDI07890.1"/>
    <property type="molecule type" value="Genomic_DNA"/>
</dbReference>
<dbReference type="PANTHER" id="PTHR42951">
    <property type="entry name" value="METALLO-BETA-LACTAMASE DOMAIN-CONTAINING"/>
    <property type="match status" value="1"/>
</dbReference>
<evidence type="ECO:0000313" key="2">
    <source>
        <dbReference type="EMBL" id="BDI07890.1"/>
    </source>
</evidence>
<name>A0ABN6PXE1_9BURK</name>
<dbReference type="SMART" id="SM00849">
    <property type="entry name" value="Lactamase_B"/>
    <property type="match status" value="1"/>
</dbReference>
<dbReference type="Pfam" id="PF00753">
    <property type="entry name" value="Lactamase_B"/>
    <property type="match status" value="1"/>
</dbReference>
<dbReference type="InterPro" id="IPR001279">
    <property type="entry name" value="Metallo-B-lactamas"/>
</dbReference>
<proteinExistence type="predicted"/>
<dbReference type="SUPFAM" id="SSF56281">
    <property type="entry name" value="Metallo-hydrolase/oxidoreductase"/>
    <property type="match status" value="1"/>
</dbReference>
<dbReference type="InterPro" id="IPR036866">
    <property type="entry name" value="RibonucZ/Hydroxyglut_hydro"/>
</dbReference>
<dbReference type="CDD" id="cd16282">
    <property type="entry name" value="metallo-hydrolase-like_MBL-fold"/>
    <property type="match status" value="1"/>
</dbReference>
<feature type="domain" description="Metallo-beta-lactamase" evidence="1">
    <location>
        <begin position="62"/>
        <end position="253"/>
    </location>
</feature>
<evidence type="ECO:0000313" key="3">
    <source>
        <dbReference type="Proteomes" id="UP001057498"/>
    </source>
</evidence>
<dbReference type="Gene3D" id="3.60.15.10">
    <property type="entry name" value="Ribonuclease Z/Hydroxyacylglutathione hydrolase-like"/>
    <property type="match status" value="1"/>
</dbReference>
<dbReference type="PANTHER" id="PTHR42951:SF20">
    <property type="entry name" value="BETA LACTAMASE"/>
    <property type="match status" value="1"/>
</dbReference>
<accession>A0ABN6PXE1</accession>
<organism evidence="2 3">
    <name type="scientific">Sphaerotilus microaerophilus</name>
    <dbReference type="NCBI Taxonomy" id="2914710"/>
    <lineage>
        <taxon>Bacteria</taxon>
        <taxon>Pseudomonadati</taxon>
        <taxon>Pseudomonadota</taxon>
        <taxon>Betaproteobacteria</taxon>
        <taxon>Burkholderiales</taxon>
        <taxon>Sphaerotilaceae</taxon>
        <taxon>Sphaerotilus</taxon>
    </lineage>
</organism>